<proteinExistence type="predicted"/>
<name>A0A8J2J7C7_9HEXA</name>
<evidence type="ECO:0000313" key="2">
    <source>
        <dbReference type="Proteomes" id="UP000708208"/>
    </source>
</evidence>
<protein>
    <submittedName>
        <fullName evidence="1">Uncharacterized protein</fullName>
    </submittedName>
</protein>
<evidence type="ECO:0000313" key="1">
    <source>
        <dbReference type="EMBL" id="CAG7692610.1"/>
    </source>
</evidence>
<organism evidence="1 2">
    <name type="scientific">Allacma fusca</name>
    <dbReference type="NCBI Taxonomy" id="39272"/>
    <lineage>
        <taxon>Eukaryota</taxon>
        <taxon>Metazoa</taxon>
        <taxon>Ecdysozoa</taxon>
        <taxon>Arthropoda</taxon>
        <taxon>Hexapoda</taxon>
        <taxon>Collembola</taxon>
        <taxon>Symphypleona</taxon>
        <taxon>Sminthuridae</taxon>
        <taxon>Allacma</taxon>
    </lineage>
</organism>
<dbReference type="Proteomes" id="UP000708208">
    <property type="component" value="Unassembled WGS sequence"/>
</dbReference>
<gene>
    <name evidence="1" type="ORF">AFUS01_LOCUS3691</name>
</gene>
<comment type="caution">
    <text evidence="1">The sequence shown here is derived from an EMBL/GenBank/DDBJ whole genome shotgun (WGS) entry which is preliminary data.</text>
</comment>
<dbReference type="EMBL" id="CAJVCH010022344">
    <property type="protein sequence ID" value="CAG7692610.1"/>
    <property type="molecule type" value="Genomic_DNA"/>
</dbReference>
<reference evidence="1" key="1">
    <citation type="submission" date="2021-06" db="EMBL/GenBank/DDBJ databases">
        <authorList>
            <person name="Hodson N. C."/>
            <person name="Mongue J. A."/>
            <person name="Jaron S. K."/>
        </authorList>
    </citation>
    <scope>NUCLEOTIDE SEQUENCE</scope>
</reference>
<dbReference type="AlphaFoldDB" id="A0A8J2J7C7"/>
<keyword evidence="2" id="KW-1185">Reference proteome</keyword>
<sequence length="97" mass="10579">MESDNVKIKTFIKSPVILEAFPKTLSRPSNGKSFGGSTFEQIQSALSSRSMAVEFVNYMETDLTGYQLSLDYGSVKKSAPTTVSSQTAQVATFEPDK</sequence>
<accession>A0A8J2J7C7</accession>